<name>A0A4E0RVW8_FASHE</name>
<sequence>MRFYGEEEAVFNVHSWLHISADVRSHGSLDNSSAFPFESCVQIICTCVTSRRLIAEQVFRRTQKRRAEANLYTNVRFRDNAFSGSVRRRGLNGQFIDIGSTIYSSKTPNNCALIDRRPAVIQRIKGELLHTYFFEHCDQFFDYPIPSWQLGIFLCHSLSKSTVCYGPNEVTCKGLLLPYGEK</sequence>
<dbReference type="EMBL" id="JXXN02007795">
    <property type="protein sequence ID" value="THD18980.1"/>
    <property type="molecule type" value="Genomic_DNA"/>
</dbReference>
<gene>
    <name evidence="1" type="ORF">D915_010030</name>
</gene>
<reference evidence="1" key="1">
    <citation type="submission" date="2019-03" db="EMBL/GenBank/DDBJ databases">
        <title>Improved annotation for the trematode Fasciola hepatica.</title>
        <authorList>
            <person name="Choi Y.-J."/>
            <person name="Martin J."/>
            <person name="Mitreva M."/>
        </authorList>
    </citation>
    <scope>NUCLEOTIDE SEQUENCE [LARGE SCALE GENOMIC DNA]</scope>
</reference>
<keyword evidence="2" id="KW-1185">Reference proteome</keyword>
<evidence type="ECO:0000313" key="2">
    <source>
        <dbReference type="Proteomes" id="UP000230066"/>
    </source>
</evidence>
<proteinExistence type="predicted"/>
<dbReference type="Proteomes" id="UP000230066">
    <property type="component" value="Unassembled WGS sequence"/>
</dbReference>
<dbReference type="AlphaFoldDB" id="A0A4E0RVW8"/>
<organism evidence="1 2">
    <name type="scientific">Fasciola hepatica</name>
    <name type="common">Liver fluke</name>
    <dbReference type="NCBI Taxonomy" id="6192"/>
    <lineage>
        <taxon>Eukaryota</taxon>
        <taxon>Metazoa</taxon>
        <taxon>Spiralia</taxon>
        <taxon>Lophotrochozoa</taxon>
        <taxon>Platyhelminthes</taxon>
        <taxon>Trematoda</taxon>
        <taxon>Digenea</taxon>
        <taxon>Plagiorchiida</taxon>
        <taxon>Echinostomata</taxon>
        <taxon>Echinostomatoidea</taxon>
        <taxon>Fasciolidae</taxon>
        <taxon>Fasciola</taxon>
    </lineage>
</organism>
<comment type="caution">
    <text evidence="1">The sequence shown here is derived from an EMBL/GenBank/DDBJ whole genome shotgun (WGS) entry which is preliminary data.</text>
</comment>
<evidence type="ECO:0000313" key="1">
    <source>
        <dbReference type="EMBL" id="THD18980.1"/>
    </source>
</evidence>
<accession>A0A4E0RVW8</accession>
<protein>
    <submittedName>
        <fullName evidence="1">Uncharacterized protein</fullName>
    </submittedName>
</protein>